<evidence type="ECO:0000313" key="2">
    <source>
        <dbReference type="EMBL" id="KOY50782.1"/>
    </source>
</evidence>
<dbReference type="PANTHER" id="PTHR43346">
    <property type="entry name" value="LIGAND BINDING DOMAIN PROTEIN, PUTATIVE (AFU_ORTHOLOGUE AFUA_6G14370)-RELATED"/>
    <property type="match status" value="1"/>
</dbReference>
<evidence type="ECO:0000313" key="5">
    <source>
        <dbReference type="Proteomes" id="UP000183071"/>
    </source>
</evidence>
<keyword evidence="5" id="KW-1185">Reference proteome</keyword>
<dbReference type="PATRIC" id="fig|1300348.6.peg.343"/>
<comment type="caution">
    <text evidence="2">The sequence shown here is derived from an EMBL/GenBank/DDBJ whole genome shotgun (WGS) entry which is preliminary data.</text>
</comment>
<dbReference type="OrthoDB" id="9811153at2"/>
<dbReference type="Gene3D" id="2.60.120.10">
    <property type="entry name" value="Jelly Rolls"/>
    <property type="match status" value="1"/>
</dbReference>
<dbReference type="Proteomes" id="UP000183071">
    <property type="component" value="Unassembled WGS sequence"/>
</dbReference>
<dbReference type="CDD" id="cd02208">
    <property type="entry name" value="cupin_RmlC-like"/>
    <property type="match status" value="1"/>
</dbReference>
<dbReference type="InterPro" id="IPR052538">
    <property type="entry name" value="Flavonoid_dioxygenase-like"/>
</dbReference>
<reference evidence="2 4" key="1">
    <citation type="submission" date="2015-07" db="EMBL/GenBank/DDBJ databases">
        <title>Genome of Polaribacter dokdonenesis DSW-5, isolated from seawater off Dokdo in Korea.</title>
        <authorList>
            <person name="Yoon K."/>
            <person name="Song J.Y."/>
            <person name="Kim J.F."/>
        </authorList>
    </citation>
    <scope>NUCLEOTIDE SEQUENCE [LARGE SCALE GENOMIC DNA]</scope>
    <source>
        <strain evidence="2 4">DSW-5</strain>
    </source>
</reference>
<evidence type="ECO:0000313" key="3">
    <source>
        <dbReference type="EMBL" id="SEE26204.1"/>
    </source>
</evidence>
<dbReference type="Proteomes" id="UP000037716">
    <property type="component" value="Unassembled WGS sequence"/>
</dbReference>
<name>A0A0M9CE83_9FLAO</name>
<reference evidence="3 5" key="2">
    <citation type="submission" date="2016-10" db="EMBL/GenBank/DDBJ databases">
        <authorList>
            <person name="Varghese N."/>
            <person name="Submissions S."/>
        </authorList>
    </citation>
    <scope>NUCLEOTIDE SEQUENCE [LARGE SCALE GENOMIC DNA]</scope>
    <source>
        <strain evidence="3 5">DSW-5</strain>
    </source>
</reference>
<dbReference type="EMBL" id="FNUE01000001">
    <property type="protein sequence ID" value="SEE26204.1"/>
    <property type="molecule type" value="Genomic_DNA"/>
</dbReference>
<dbReference type="Pfam" id="PF07883">
    <property type="entry name" value="Cupin_2"/>
    <property type="match status" value="1"/>
</dbReference>
<accession>A0A0M9CE83</accession>
<dbReference type="InterPro" id="IPR011051">
    <property type="entry name" value="RmlC_Cupin_sf"/>
</dbReference>
<dbReference type="EMBL" id="LGBR01000001">
    <property type="protein sequence ID" value="KOY50782.1"/>
    <property type="molecule type" value="Genomic_DNA"/>
</dbReference>
<organism evidence="2 4">
    <name type="scientific">Polaribacter dokdonensis DSW-5</name>
    <dbReference type="NCBI Taxonomy" id="1300348"/>
    <lineage>
        <taxon>Bacteria</taxon>
        <taxon>Pseudomonadati</taxon>
        <taxon>Bacteroidota</taxon>
        <taxon>Flavobacteriia</taxon>
        <taxon>Flavobacteriales</taxon>
        <taxon>Flavobacteriaceae</taxon>
    </lineage>
</organism>
<dbReference type="PANTHER" id="PTHR43346:SF1">
    <property type="entry name" value="QUERCETIN 2,3-DIOXYGENASE-RELATED"/>
    <property type="match status" value="1"/>
</dbReference>
<dbReference type="SUPFAM" id="SSF51182">
    <property type="entry name" value="RmlC-like cupins"/>
    <property type="match status" value="1"/>
</dbReference>
<evidence type="ECO:0000313" key="4">
    <source>
        <dbReference type="Proteomes" id="UP000037716"/>
    </source>
</evidence>
<protein>
    <submittedName>
        <fullName evidence="3">Cupin domain-containing protein</fullName>
    </submittedName>
</protein>
<dbReference type="InterPro" id="IPR014710">
    <property type="entry name" value="RmlC-like_jellyroll"/>
</dbReference>
<evidence type="ECO:0000259" key="1">
    <source>
        <dbReference type="Pfam" id="PF07883"/>
    </source>
</evidence>
<feature type="domain" description="Cupin type-2" evidence="1">
    <location>
        <begin position="40"/>
        <end position="105"/>
    </location>
</feature>
<proteinExistence type="predicted"/>
<sequence>MKLVHTNQLPEVGTSHNKDIKKKVFINKDEIPQLMMFGSATFKPGQTVETHKHDTMYEVFYIQNGKAEFIINNEKFIANKGDCITIEQGEYHSMNNPFKKEVTWVYFGIATD</sequence>
<dbReference type="STRING" id="1300348.I602_342"/>
<gene>
    <name evidence="2" type="ORF">I602_342</name>
    <name evidence="3" type="ORF">SAMN05444353_1442</name>
</gene>
<dbReference type="RefSeq" id="WP_053973048.1">
    <property type="nucleotide sequence ID" value="NZ_FNUE01000001.1"/>
</dbReference>
<dbReference type="AlphaFoldDB" id="A0A0M9CE83"/>
<dbReference type="InterPro" id="IPR013096">
    <property type="entry name" value="Cupin_2"/>
</dbReference>